<dbReference type="PANTHER" id="PTHR41252:SF1">
    <property type="entry name" value="BLR2505 PROTEIN"/>
    <property type="match status" value="1"/>
</dbReference>
<reference evidence="2 3" key="1">
    <citation type="submission" date="2015-07" db="EMBL/GenBank/DDBJ databases">
        <title>Genome analysis of myxobacterium Chondromyces crocatus Cm c5 reveals a high potential for natural compound synthesis and the genetic basis for the loss of fruiting body formation.</title>
        <authorList>
            <person name="Zaburannyi N."/>
            <person name="Bunk B."/>
            <person name="Maier J."/>
            <person name="Overmann J."/>
            <person name="Mueller R."/>
        </authorList>
    </citation>
    <scope>NUCLEOTIDE SEQUENCE [LARGE SCALE GENOMIC DNA]</scope>
    <source>
        <strain evidence="2 3">Cm c5</strain>
    </source>
</reference>
<organism evidence="2 3">
    <name type="scientific">Chondromyces crocatus</name>
    <dbReference type="NCBI Taxonomy" id="52"/>
    <lineage>
        <taxon>Bacteria</taxon>
        <taxon>Pseudomonadati</taxon>
        <taxon>Myxococcota</taxon>
        <taxon>Polyangia</taxon>
        <taxon>Polyangiales</taxon>
        <taxon>Polyangiaceae</taxon>
        <taxon>Chondromyces</taxon>
    </lineage>
</organism>
<accession>A0A0K1EM80</accession>
<dbReference type="InterPro" id="IPR037401">
    <property type="entry name" value="SnoaL-like"/>
</dbReference>
<dbReference type="Pfam" id="PF12680">
    <property type="entry name" value="SnoaL_2"/>
    <property type="match status" value="1"/>
</dbReference>
<keyword evidence="3" id="KW-1185">Reference proteome</keyword>
<name>A0A0K1EM80_CHOCO</name>
<dbReference type="EMBL" id="CP012159">
    <property type="protein sequence ID" value="AKT41921.1"/>
    <property type="molecule type" value="Genomic_DNA"/>
</dbReference>
<evidence type="ECO:0000259" key="1">
    <source>
        <dbReference type="Pfam" id="PF12680"/>
    </source>
</evidence>
<protein>
    <recommendedName>
        <fullName evidence="1">SnoaL-like domain-containing protein</fullName>
    </recommendedName>
</protein>
<proteinExistence type="predicted"/>
<evidence type="ECO:0000313" key="3">
    <source>
        <dbReference type="Proteomes" id="UP000067626"/>
    </source>
</evidence>
<dbReference type="SUPFAM" id="SSF54427">
    <property type="entry name" value="NTF2-like"/>
    <property type="match status" value="1"/>
</dbReference>
<dbReference type="STRING" id="52.CMC5_061430"/>
<dbReference type="PANTHER" id="PTHR41252">
    <property type="entry name" value="BLR2505 PROTEIN"/>
    <property type="match status" value="1"/>
</dbReference>
<evidence type="ECO:0000313" key="2">
    <source>
        <dbReference type="EMBL" id="AKT41921.1"/>
    </source>
</evidence>
<gene>
    <name evidence="2" type="ORF">CMC5_061430</name>
</gene>
<dbReference type="AlphaFoldDB" id="A0A0K1EM80"/>
<dbReference type="Gene3D" id="3.10.450.50">
    <property type="match status" value="1"/>
</dbReference>
<sequence length="156" mass="17344">MDVSTDMDVSTETRTAASVLEDLWALITTDTERWLELFAEDGMVEFPYAGSLGSPGRLEGKAAIRRYFTEALKSFEGLEFTRRRKHLLHDPDLVIAEVHGSATITTTGRRYEQDYVMVLQTRAGKIVLYREYWDPMAGLAAFGPAGGPLAPRIADG</sequence>
<feature type="domain" description="SnoaL-like" evidence="1">
    <location>
        <begin position="26"/>
        <end position="128"/>
    </location>
</feature>
<dbReference type="Proteomes" id="UP000067626">
    <property type="component" value="Chromosome"/>
</dbReference>
<dbReference type="KEGG" id="ccro:CMC5_061430"/>
<dbReference type="RefSeq" id="WP_245677830.1">
    <property type="nucleotide sequence ID" value="NZ_CP012159.1"/>
</dbReference>
<dbReference type="InterPro" id="IPR032710">
    <property type="entry name" value="NTF2-like_dom_sf"/>
</dbReference>